<evidence type="ECO:0000313" key="2">
    <source>
        <dbReference type="EMBL" id="SEI80086.1"/>
    </source>
</evidence>
<dbReference type="EMBL" id="FNZH01000001">
    <property type="protein sequence ID" value="SEI80086.1"/>
    <property type="molecule type" value="Genomic_DNA"/>
</dbReference>
<dbReference type="SUPFAM" id="SSF53067">
    <property type="entry name" value="Actin-like ATPase domain"/>
    <property type="match status" value="1"/>
</dbReference>
<keyword evidence="3" id="KW-1185">Reference proteome</keyword>
<gene>
    <name evidence="2" type="ORF">SAMN05192553_101343</name>
</gene>
<dbReference type="OrthoDB" id="9810372at2"/>
<dbReference type="Proteomes" id="UP000199403">
    <property type="component" value="Unassembled WGS sequence"/>
</dbReference>
<comment type="similarity">
    <text evidence="1">Belongs to the ROK (NagC/XylR) family.</text>
</comment>
<keyword evidence="2" id="KW-0808">Transferase</keyword>
<sequence length="307" mass="32820">MDKKTENFLGIDVGGTHVKIGLVDTKGQILQFAKEITASLRENPLGFNLAFVEVVGKYLAKFPEVQHVGIGLPGLVSKDRTTTLEIPAISELNGFDLKSALLEKYPNTIFHLENDASAAAVGELHFGTGQTSQDYLFITLGTGIGSALILDGEVFKGVRGNAMEMGHMLSRGNSRLEPLIGRNGILKIAARMMDTFPEEVGQLAGQELGMHVLVGAASAGNSIALKTFAEVGEILGEAIVSTVRILDVNEIYFGGGISAALPYIMPSLDKTVHQYLSPYYLSDIKMQRATLENDAGTLGAAALCFMD</sequence>
<dbReference type="PANTHER" id="PTHR18964">
    <property type="entry name" value="ROK (REPRESSOR, ORF, KINASE) FAMILY"/>
    <property type="match status" value="1"/>
</dbReference>
<accession>A0A1H6TLA1</accession>
<protein>
    <submittedName>
        <fullName evidence="2">Glucokinase</fullName>
    </submittedName>
</protein>
<dbReference type="PANTHER" id="PTHR18964:SF149">
    <property type="entry name" value="BIFUNCTIONAL UDP-N-ACETYLGLUCOSAMINE 2-EPIMERASE_N-ACETYLMANNOSAMINE KINASE"/>
    <property type="match status" value="1"/>
</dbReference>
<organism evidence="2 3">
    <name type="scientific">Cyclobacterium xiamenense</name>
    <dbReference type="NCBI Taxonomy" id="1297121"/>
    <lineage>
        <taxon>Bacteria</taxon>
        <taxon>Pseudomonadati</taxon>
        <taxon>Bacteroidota</taxon>
        <taxon>Cytophagia</taxon>
        <taxon>Cytophagales</taxon>
        <taxon>Cyclobacteriaceae</taxon>
        <taxon>Cyclobacterium</taxon>
    </lineage>
</organism>
<dbReference type="CDD" id="cd23763">
    <property type="entry name" value="ASKHA_ATPase_ROK"/>
    <property type="match status" value="1"/>
</dbReference>
<reference evidence="3" key="1">
    <citation type="submission" date="2016-10" db="EMBL/GenBank/DDBJ databases">
        <authorList>
            <person name="Varghese N."/>
            <person name="Submissions S."/>
        </authorList>
    </citation>
    <scope>NUCLEOTIDE SEQUENCE [LARGE SCALE GENOMIC DNA]</scope>
    <source>
        <strain evidence="3">IBRC-M 10761</strain>
    </source>
</reference>
<dbReference type="AlphaFoldDB" id="A0A1H6TLA1"/>
<name>A0A1H6TLA1_9BACT</name>
<evidence type="ECO:0000256" key="1">
    <source>
        <dbReference type="ARBA" id="ARBA00006479"/>
    </source>
</evidence>
<dbReference type="Pfam" id="PF00480">
    <property type="entry name" value="ROK"/>
    <property type="match status" value="1"/>
</dbReference>
<dbReference type="GO" id="GO:0016301">
    <property type="term" value="F:kinase activity"/>
    <property type="evidence" value="ECO:0007669"/>
    <property type="project" value="UniProtKB-KW"/>
</dbReference>
<evidence type="ECO:0000313" key="3">
    <source>
        <dbReference type="Proteomes" id="UP000199403"/>
    </source>
</evidence>
<proteinExistence type="inferred from homology"/>
<dbReference type="STRING" id="1416801.SAMN05192553_101343"/>
<dbReference type="RefSeq" id="WP_092168603.1">
    <property type="nucleotide sequence ID" value="NZ_FNZH01000001.1"/>
</dbReference>
<dbReference type="Gene3D" id="3.30.420.40">
    <property type="match status" value="2"/>
</dbReference>
<dbReference type="InterPro" id="IPR000600">
    <property type="entry name" value="ROK"/>
</dbReference>
<keyword evidence="2" id="KW-0418">Kinase</keyword>
<dbReference type="InterPro" id="IPR043129">
    <property type="entry name" value="ATPase_NBD"/>
</dbReference>